<feature type="binding site" evidence="7">
    <location>
        <position position="29"/>
    </location>
    <ligand>
        <name>Zn(2+)</name>
        <dbReference type="ChEBI" id="CHEBI:29105"/>
    </ligand>
</feature>
<feature type="binding site" evidence="7">
    <location>
        <position position="27"/>
    </location>
    <ligand>
        <name>Zn(2+)</name>
        <dbReference type="ChEBI" id="CHEBI:29105"/>
    </ligand>
</feature>
<dbReference type="GO" id="GO:0046872">
    <property type="term" value="F:metal ion binding"/>
    <property type="evidence" value="ECO:0007669"/>
    <property type="project" value="UniProtKB-KW"/>
</dbReference>
<evidence type="ECO:0000256" key="6">
    <source>
        <dbReference type="PIRSR" id="PIRSR006113-1"/>
    </source>
</evidence>
<dbReference type="UniPathway" id="UPA00391"/>
<feature type="active site" description="Proton acceptor" evidence="6">
    <location>
        <position position="23"/>
    </location>
</feature>
<dbReference type="EMBL" id="CP000860">
    <property type="protein sequence ID" value="ACA59748.1"/>
    <property type="molecule type" value="Genomic_DNA"/>
</dbReference>
<reference evidence="9" key="1">
    <citation type="submission" date="2007-10" db="EMBL/GenBank/DDBJ databases">
        <title>Complete sequence of chromosome of Desulforudis audaxviator MP104C.</title>
        <authorList>
            <person name="Copeland A."/>
            <person name="Lucas S."/>
            <person name="Lapidus A."/>
            <person name="Barry K."/>
            <person name="Glavina del Rio T."/>
            <person name="Dalin E."/>
            <person name="Tice H."/>
            <person name="Bruce D."/>
            <person name="Pitluck S."/>
            <person name="Lowry S.R."/>
            <person name="Larimer F."/>
            <person name="Land M.L."/>
            <person name="Hauser L."/>
            <person name="Kyrpides N."/>
            <person name="Ivanova N.N."/>
            <person name="Richardson P."/>
        </authorList>
    </citation>
    <scope>NUCLEOTIDE SEQUENCE [LARGE SCALE GENOMIC DNA]</scope>
    <source>
        <strain evidence="9">MP104C</strain>
    </source>
</reference>
<sequence length="126" mass="13832">MFELRVRSSFAAAHRLHEYPDQCRRLHGHNWEVEAVVVGPELNAAGMLVDFALLKNELRQVVGALDHCYLNELAAFGPEKNPTAENIARHIFTELKARLAGIGPAGVLTAVTVWESPAAAATYREG</sequence>
<reference evidence="8 9" key="2">
    <citation type="journal article" date="2008" name="Science">
        <title>Environmental genomics reveals a single-species ecosystem deep within Earth.</title>
        <authorList>
            <person name="Chivian D."/>
            <person name="Brodie E.L."/>
            <person name="Alm E.J."/>
            <person name="Culley D.E."/>
            <person name="Dehal P.S."/>
            <person name="Desantis T.Z."/>
            <person name="Gihring T.M."/>
            <person name="Lapidus A."/>
            <person name="Lin L.H."/>
            <person name="Lowry S.R."/>
            <person name="Moser D.P."/>
            <person name="Richardson P.M."/>
            <person name="Southam G."/>
            <person name="Wanger G."/>
            <person name="Pratt L.M."/>
            <person name="Andersen G.L."/>
            <person name="Hazen T.C."/>
            <person name="Brockman F.J."/>
            <person name="Arkin A.P."/>
            <person name="Onstott T.C."/>
        </authorList>
    </citation>
    <scope>NUCLEOTIDE SEQUENCE [LARGE SCALE GENOMIC DNA]</scope>
    <source>
        <strain evidence="8 9">MP104C</strain>
    </source>
</reference>
<protein>
    <recommendedName>
        <fullName evidence="3 5">6-carboxy-5,6,7,8-tetrahydropterin synthase</fullName>
        <ecNumber evidence="5">4.-.-.-</ecNumber>
    </recommendedName>
</protein>
<evidence type="ECO:0000256" key="2">
    <source>
        <dbReference type="ARBA" id="ARBA00008900"/>
    </source>
</evidence>
<dbReference type="PANTHER" id="PTHR12589">
    <property type="entry name" value="PYRUVOYL TETRAHYDROBIOPTERIN SYNTHASE"/>
    <property type="match status" value="1"/>
</dbReference>
<evidence type="ECO:0000256" key="7">
    <source>
        <dbReference type="PIRSR" id="PIRSR006113-2"/>
    </source>
</evidence>
<dbReference type="HOGENOM" id="CLU_111016_6_3_9"/>
<keyword evidence="5" id="KW-0456">Lyase</keyword>
<feature type="active site" description="Charge relay system" evidence="6">
    <location>
        <position position="67"/>
    </location>
</feature>
<accession>B1I3W3</accession>
<evidence type="ECO:0000313" key="8">
    <source>
        <dbReference type="EMBL" id="ACA59748.1"/>
    </source>
</evidence>
<dbReference type="GO" id="GO:0008616">
    <property type="term" value="P:tRNA queuosine(34) biosynthetic process"/>
    <property type="evidence" value="ECO:0007669"/>
    <property type="project" value="UniProtKB-KW"/>
</dbReference>
<dbReference type="eggNOG" id="COG0720">
    <property type="taxonomic scope" value="Bacteria"/>
</dbReference>
<gene>
    <name evidence="8" type="ordered locus">Daud_1237</name>
</gene>
<feature type="binding site" evidence="7">
    <location>
        <position position="14"/>
    </location>
    <ligand>
        <name>Zn(2+)</name>
        <dbReference type="ChEBI" id="CHEBI:29105"/>
    </ligand>
</feature>
<keyword evidence="5" id="KW-0671">Queuosine biosynthesis</keyword>
<proteinExistence type="inferred from homology"/>
<keyword evidence="5 7" id="KW-0479">Metal-binding</keyword>
<dbReference type="InterPro" id="IPR007115">
    <property type="entry name" value="6-PTP_synth/QueD"/>
</dbReference>
<comment type="cofactor">
    <cofactor evidence="5 7">
        <name>Zn(2+)</name>
        <dbReference type="ChEBI" id="CHEBI:29105"/>
    </cofactor>
    <text evidence="5 7">Binds 1 zinc ion per subunit.</text>
</comment>
<organism evidence="8 9">
    <name type="scientific">Desulforudis audaxviator (strain MP104C)</name>
    <dbReference type="NCBI Taxonomy" id="477974"/>
    <lineage>
        <taxon>Bacteria</taxon>
        <taxon>Bacillati</taxon>
        <taxon>Bacillota</taxon>
        <taxon>Clostridia</taxon>
        <taxon>Thermoanaerobacterales</taxon>
        <taxon>Candidatus Desulforudaceae</taxon>
        <taxon>Candidatus Desulforudis</taxon>
    </lineage>
</organism>
<evidence type="ECO:0000256" key="3">
    <source>
        <dbReference type="ARBA" id="ARBA00018141"/>
    </source>
</evidence>
<dbReference type="EC" id="4.-.-.-" evidence="5"/>
<dbReference type="RefSeq" id="WP_012302334.1">
    <property type="nucleotide sequence ID" value="NC_010424.1"/>
</dbReference>
<evidence type="ECO:0000313" key="9">
    <source>
        <dbReference type="Proteomes" id="UP000008544"/>
    </source>
</evidence>
<dbReference type="STRING" id="477974.Daud_1237"/>
<keyword evidence="9" id="KW-1185">Reference proteome</keyword>
<comment type="similarity">
    <text evidence="2 5">Belongs to the PTPS family. QueD subfamily.</text>
</comment>
<keyword evidence="5 7" id="KW-0862">Zinc</keyword>
<evidence type="ECO:0000256" key="5">
    <source>
        <dbReference type="PIRNR" id="PIRNR006113"/>
    </source>
</evidence>
<dbReference type="PANTHER" id="PTHR12589:SF8">
    <property type="entry name" value="6-CARBOXY-5,6,7,8-TETRAHYDROPTERIN SYNTHASE"/>
    <property type="match status" value="1"/>
</dbReference>
<feature type="active site" description="Charge relay system" evidence="6">
    <location>
        <position position="115"/>
    </location>
</feature>
<dbReference type="NCBIfam" id="TIGR03367">
    <property type="entry name" value="queuosine_QueD"/>
    <property type="match status" value="1"/>
</dbReference>
<dbReference type="SUPFAM" id="SSF55620">
    <property type="entry name" value="Tetrahydrobiopterin biosynthesis enzymes-like"/>
    <property type="match status" value="1"/>
</dbReference>
<dbReference type="KEGG" id="dau:Daud_1237"/>
<comment type="pathway">
    <text evidence="1 5">Purine metabolism; 7-cyano-7-deazaguanine biosynthesis.</text>
</comment>
<dbReference type="Gene3D" id="3.30.479.10">
    <property type="entry name" value="6-pyruvoyl tetrahydropterin synthase/QueD"/>
    <property type="match status" value="1"/>
</dbReference>
<dbReference type="Pfam" id="PF01242">
    <property type="entry name" value="PTPS"/>
    <property type="match status" value="1"/>
</dbReference>
<evidence type="ECO:0000256" key="1">
    <source>
        <dbReference type="ARBA" id="ARBA00005061"/>
    </source>
</evidence>
<dbReference type="PIRSF" id="PIRSF006113">
    <property type="entry name" value="PTP_synth"/>
    <property type="match status" value="1"/>
</dbReference>
<dbReference type="AlphaFoldDB" id="B1I3W3"/>
<comment type="catalytic activity">
    <reaction evidence="4 5">
        <text>7,8-dihydroneopterin 3'-triphosphate + H2O = 6-carboxy-5,6,7,8-tetrahydropterin + triphosphate + acetaldehyde + 2 H(+)</text>
        <dbReference type="Rhea" id="RHEA:27966"/>
        <dbReference type="ChEBI" id="CHEBI:15343"/>
        <dbReference type="ChEBI" id="CHEBI:15377"/>
        <dbReference type="ChEBI" id="CHEBI:15378"/>
        <dbReference type="ChEBI" id="CHEBI:18036"/>
        <dbReference type="ChEBI" id="CHEBI:58462"/>
        <dbReference type="ChEBI" id="CHEBI:61032"/>
        <dbReference type="EC" id="4.1.2.50"/>
    </reaction>
</comment>
<evidence type="ECO:0000256" key="4">
    <source>
        <dbReference type="ARBA" id="ARBA00048807"/>
    </source>
</evidence>
<dbReference type="OrthoDB" id="9804698at2"/>
<dbReference type="InterPro" id="IPR038418">
    <property type="entry name" value="6-PTP_synth/QueD_sf"/>
</dbReference>
<name>B1I3W3_DESAP</name>
<dbReference type="GO" id="GO:0070497">
    <property type="term" value="F:6-carboxytetrahydropterin synthase activity"/>
    <property type="evidence" value="ECO:0007669"/>
    <property type="project" value="UniProtKB-EC"/>
</dbReference>
<dbReference type="Proteomes" id="UP000008544">
    <property type="component" value="Chromosome"/>
</dbReference>